<keyword evidence="2" id="KW-0604">Photosystem II</keyword>
<dbReference type="Pfam" id="PF14870">
    <property type="entry name" value="PSII_BNR"/>
    <property type="match status" value="1"/>
</dbReference>
<keyword evidence="1" id="KW-0602">Photosynthesis</keyword>
<evidence type="ECO:0000259" key="4">
    <source>
        <dbReference type="Pfam" id="PF14870"/>
    </source>
</evidence>
<reference evidence="6" key="1">
    <citation type="journal article" date="2019" name="Int. J. Syst. Evol. Microbiol.">
        <title>The Global Catalogue of Microorganisms (GCM) 10K type strain sequencing project: providing services to taxonomists for standard genome sequencing and annotation.</title>
        <authorList>
            <consortium name="The Broad Institute Genomics Platform"/>
            <consortium name="The Broad Institute Genome Sequencing Center for Infectious Disease"/>
            <person name="Wu L."/>
            <person name="Ma J."/>
        </authorList>
    </citation>
    <scope>NUCLEOTIDE SEQUENCE [LARGE SCALE GENOMIC DNA]</scope>
    <source>
        <strain evidence="6">JCM 15134</strain>
    </source>
</reference>
<keyword evidence="3" id="KW-0812">Transmembrane</keyword>
<dbReference type="Gene3D" id="2.130.10.10">
    <property type="entry name" value="YVTN repeat-like/Quinoprotein amine dehydrogenase"/>
    <property type="match status" value="1"/>
</dbReference>
<evidence type="ECO:0000256" key="2">
    <source>
        <dbReference type="ARBA" id="ARBA00023276"/>
    </source>
</evidence>
<gene>
    <name evidence="5" type="ORF">GCM10009104_33940</name>
</gene>
<keyword evidence="3" id="KW-0472">Membrane</keyword>
<evidence type="ECO:0000256" key="3">
    <source>
        <dbReference type="SAM" id="Phobius"/>
    </source>
</evidence>
<dbReference type="InterPro" id="IPR015943">
    <property type="entry name" value="WD40/YVTN_repeat-like_dom_sf"/>
</dbReference>
<dbReference type="PANTHER" id="PTHR47199:SF2">
    <property type="entry name" value="PHOTOSYSTEM II STABILITY_ASSEMBLY FACTOR HCF136, CHLOROPLASTIC"/>
    <property type="match status" value="1"/>
</dbReference>
<evidence type="ECO:0000313" key="6">
    <source>
        <dbReference type="Proteomes" id="UP001499915"/>
    </source>
</evidence>
<sequence>MLKLLSRLITAAMPWVVIAALLYVGLFVKPKPVGKTVTPAAIESRDRFYGVAVIDDRVIWAVGADGKVIISRDQGEIWDVQATPVSLHLQDIAAWDERHAVVVGNDGVVLRTEDGGSAWQRVEVPISDVVNKLMDVKAYPGGEAWAVGAFGMILKSTDYGRSWQQVREAEDFILNEVVRVSPGVLVAVGEFGTVLRSDDNGRSWQFADTGAENSLMSVAFRDERNGLAVGLEGIILATRDAGRSWVAALDDLQAPPAMTEPGTARSDSWEDMTTEHIFTVRWVETLDRWVGAGAKGVWVTGNRGLDQWASGRLAAREMAWHTALVPFQQGVLLAGRNLGVWADQQWRVLSDR</sequence>
<feature type="domain" description="Photosynthesis system II assembly factor Ycf48/Hcf136-like" evidence="4">
    <location>
        <begin position="78"/>
        <end position="205"/>
    </location>
</feature>
<protein>
    <recommendedName>
        <fullName evidence="4">Photosynthesis system II assembly factor Ycf48/Hcf136-like domain-containing protein</fullName>
    </recommendedName>
</protein>
<dbReference type="Proteomes" id="UP001499915">
    <property type="component" value="Unassembled WGS sequence"/>
</dbReference>
<evidence type="ECO:0000313" key="5">
    <source>
        <dbReference type="EMBL" id="GAA0701893.1"/>
    </source>
</evidence>
<evidence type="ECO:0000256" key="1">
    <source>
        <dbReference type="ARBA" id="ARBA00022531"/>
    </source>
</evidence>
<dbReference type="InterPro" id="IPR028203">
    <property type="entry name" value="PSII_CF48-like_dom"/>
</dbReference>
<dbReference type="EMBL" id="BAAAET010000007">
    <property type="protein sequence ID" value="GAA0701893.1"/>
    <property type="molecule type" value="Genomic_DNA"/>
</dbReference>
<organism evidence="5 6">
    <name type="scientific">Marinobacterium maritimum</name>
    <dbReference type="NCBI Taxonomy" id="500162"/>
    <lineage>
        <taxon>Bacteria</taxon>
        <taxon>Pseudomonadati</taxon>
        <taxon>Pseudomonadota</taxon>
        <taxon>Gammaproteobacteria</taxon>
        <taxon>Oceanospirillales</taxon>
        <taxon>Oceanospirillaceae</taxon>
        <taxon>Marinobacterium</taxon>
    </lineage>
</organism>
<comment type="caution">
    <text evidence="5">The sequence shown here is derived from an EMBL/GenBank/DDBJ whole genome shotgun (WGS) entry which is preliminary data.</text>
</comment>
<proteinExistence type="predicted"/>
<keyword evidence="6" id="KW-1185">Reference proteome</keyword>
<keyword evidence="3" id="KW-1133">Transmembrane helix</keyword>
<dbReference type="SUPFAM" id="SSF110296">
    <property type="entry name" value="Oligoxyloglucan reducing end-specific cellobiohydrolase"/>
    <property type="match status" value="1"/>
</dbReference>
<name>A0ABP3TGX3_9GAMM</name>
<dbReference type="PANTHER" id="PTHR47199">
    <property type="entry name" value="PHOTOSYSTEM II STABILITY/ASSEMBLY FACTOR HCF136, CHLOROPLASTIC"/>
    <property type="match status" value="1"/>
</dbReference>
<feature type="transmembrane region" description="Helical" evidence="3">
    <location>
        <begin position="7"/>
        <end position="28"/>
    </location>
</feature>
<dbReference type="RefSeq" id="WP_343808836.1">
    <property type="nucleotide sequence ID" value="NZ_BAAAET010000007.1"/>
</dbReference>
<accession>A0ABP3TGX3</accession>